<feature type="domain" description="Cwf19-like C-terminal" evidence="2">
    <location>
        <begin position="303"/>
        <end position="432"/>
    </location>
</feature>
<feature type="domain" description="Cwf19-like protein C-terminal" evidence="1">
    <location>
        <begin position="467"/>
        <end position="538"/>
    </location>
</feature>
<evidence type="ECO:0000259" key="2">
    <source>
        <dbReference type="Pfam" id="PF04677"/>
    </source>
</evidence>
<dbReference type="InterPro" id="IPR040194">
    <property type="entry name" value="Cwf19-like"/>
</dbReference>
<sequence>MASKIVVIGAVNGRLTEVFAKLTTLHAKQNFTFCIIAGDLCANPDTATDANREDLAKLLRGDIIVPFTTYFAIGRQKLPAAVINVLEKNHGELCPNLSVLERKSSMKTSEGFRIVAVGGANSSITDEAGISQYASVYTDGDAQAAGKGFSSADILVTSDWPAHVRDGAKNRYTTTLPPSTESIAELCVTLKPRYHFSASNSHYEREPFFHNGPVARLITRFISLAPFGNAAKEKWIYAFSLEPSAEPSLTLPTGCTASPFNAGKKRKLESQESDFNSFRFANGATDHYQPDYRRQKRPRNQAPLTPQQCYFCLGNNDREAHMIGSIGTEVYLTIAKGPLSTRQTYPDLGFPGHMLLILMDHHPTMSAIGEAGVRQSTVTEMQRYRNALQNMLAEKSKGEDGRAKLGAVTWEISRYSGVHLHWQFLPVPVDMIQKGLVEAGFDVEAENSNYPKFAKTFKEMEEIEEGNFFKVMIWSEGMRKEMVMPLDGDFRFDLQFGRRVMGKLLGLAARTHWKDCGQTTEEETADAKVFREAFEKFEPSEEVEPDAGPATAGAV</sequence>
<evidence type="ECO:0000313" key="4">
    <source>
        <dbReference type="Proteomes" id="UP001310594"/>
    </source>
</evidence>
<dbReference type="Pfam" id="PF04677">
    <property type="entry name" value="CwfJ_C_1"/>
    <property type="match status" value="1"/>
</dbReference>
<dbReference type="GO" id="GO:0061632">
    <property type="term" value="F:RNA lariat debranching enzyme activator activity"/>
    <property type="evidence" value="ECO:0007669"/>
    <property type="project" value="TreeGrafter"/>
</dbReference>
<gene>
    <name evidence="3" type="ORF">LTR97_003311</name>
</gene>
<accession>A0AAN7WEA9</accession>
<dbReference type="PANTHER" id="PTHR12072:SF4">
    <property type="entry name" value="CWF19-LIKE PROTEIN 1"/>
    <property type="match status" value="1"/>
</dbReference>
<evidence type="ECO:0008006" key="5">
    <source>
        <dbReference type="Google" id="ProtNLM"/>
    </source>
</evidence>
<dbReference type="Pfam" id="PF04676">
    <property type="entry name" value="CwfJ_C_2"/>
    <property type="match status" value="1"/>
</dbReference>
<proteinExistence type="predicted"/>
<protein>
    <recommendedName>
        <fullName evidence="5">Cwf19-like C-terminal domain-containing protein</fullName>
    </recommendedName>
</protein>
<dbReference type="PANTHER" id="PTHR12072">
    <property type="entry name" value="CWF19, CELL CYCLE CONTROL PROTEIN"/>
    <property type="match status" value="1"/>
</dbReference>
<dbReference type="AlphaFoldDB" id="A0AAN7WEA9"/>
<organism evidence="3 4">
    <name type="scientific">Elasticomyces elasticus</name>
    <dbReference type="NCBI Taxonomy" id="574655"/>
    <lineage>
        <taxon>Eukaryota</taxon>
        <taxon>Fungi</taxon>
        <taxon>Dikarya</taxon>
        <taxon>Ascomycota</taxon>
        <taxon>Pezizomycotina</taxon>
        <taxon>Dothideomycetes</taxon>
        <taxon>Dothideomycetidae</taxon>
        <taxon>Mycosphaerellales</taxon>
        <taxon>Teratosphaeriaceae</taxon>
        <taxon>Elasticomyces</taxon>
    </lineage>
</organism>
<dbReference type="CDD" id="cd07380">
    <property type="entry name" value="MPP_CWF19_N"/>
    <property type="match status" value="1"/>
</dbReference>
<evidence type="ECO:0000313" key="3">
    <source>
        <dbReference type="EMBL" id="KAK5704295.1"/>
    </source>
</evidence>
<dbReference type="Proteomes" id="UP001310594">
    <property type="component" value="Unassembled WGS sequence"/>
</dbReference>
<dbReference type="InterPro" id="IPR006767">
    <property type="entry name" value="Cwf19-like_C_dom-2"/>
</dbReference>
<evidence type="ECO:0000259" key="1">
    <source>
        <dbReference type="Pfam" id="PF04676"/>
    </source>
</evidence>
<dbReference type="GO" id="GO:0000398">
    <property type="term" value="P:mRNA splicing, via spliceosome"/>
    <property type="evidence" value="ECO:0007669"/>
    <property type="project" value="TreeGrafter"/>
</dbReference>
<dbReference type="EMBL" id="JAVRQU010000004">
    <property type="protein sequence ID" value="KAK5704295.1"/>
    <property type="molecule type" value="Genomic_DNA"/>
</dbReference>
<comment type="caution">
    <text evidence="3">The sequence shown here is derived from an EMBL/GenBank/DDBJ whole genome shotgun (WGS) entry which is preliminary data.</text>
</comment>
<dbReference type="InterPro" id="IPR006768">
    <property type="entry name" value="Cwf19-like_C_dom-1"/>
</dbReference>
<reference evidence="3" key="1">
    <citation type="submission" date="2023-08" db="EMBL/GenBank/DDBJ databases">
        <title>Black Yeasts Isolated from many extreme environments.</title>
        <authorList>
            <person name="Coleine C."/>
            <person name="Stajich J.E."/>
            <person name="Selbmann L."/>
        </authorList>
    </citation>
    <scope>NUCLEOTIDE SEQUENCE</scope>
    <source>
        <strain evidence="3">CCFEE 5810</strain>
    </source>
</reference>
<dbReference type="GO" id="GO:0071014">
    <property type="term" value="C:post-mRNA release spliceosomal complex"/>
    <property type="evidence" value="ECO:0007669"/>
    <property type="project" value="TreeGrafter"/>
</dbReference>
<name>A0AAN7WEA9_9PEZI</name>